<keyword evidence="9" id="KW-1185">Reference proteome</keyword>
<dbReference type="PROSITE" id="PS00622">
    <property type="entry name" value="HTH_LUXR_1"/>
    <property type="match status" value="1"/>
</dbReference>
<evidence type="ECO:0000256" key="5">
    <source>
        <dbReference type="PROSITE-ProRule" id="PRU00169"/>
    </source>
</evidence>
<protein>
    <submittedName>
        <fullName evidence="8">Response regulator transcription factor</fullName>
    </submittedName>
</protein>
<dbReference type="Gene3D" id="3.40.50.2300">
    <property type="match status" value="1"/>
</dbReference>
<dbReference type="PANTHER" id="PTHR43214">
    <property type="entry name" value="TWO-COMPONENT RESPONSE REGULATOR"/>
    <property type="match status" value="1"/>
</dbReference>
<evidence type="ECO:0000256" key="1">
    <source>
        <dbReference type="ARBA" id="ARBA00022553"/>
    </source>
</evidence>
<accession>A0A4S1CD24</accession>
<keyword evidence="3" id="KW-0238">DNA-binding</keyword>
<reference evidence="8 9" key="1">
    <citation type="submission" date="2019-04" db="EMBL/GenBank/DDBJ databases">
        <title>Geobacter oryzae sp. nov., ferric-reducing bacteria isolated from paddy soil.</title>
        <authorList>
            <person name="Xu Z."/>
            <person name="Masuda Y."/>
            <person name="Itoh H."/>
            <person name="Senoo K."/>
        </authorList>
    </citation>
    <scope>NUCLEOTIDE SEQUENCE [LARGE SCALE GENOMIC DNA]</scope>
    <source>
        <strain evidence="8 9">Red111</strain>
    </source>
</reference>
<dbReference type="PROSITE" id="PS50043">
    <property type="entry name" value="HTH_LUXR_2"/>
    <property type="match status" value="1"/>
</dbReference>
<sequence>MQTTKIILADDHTLIRQCIGAILEKTPGVEVVAEAATGMEAVRLACELQPDLVLMDLVMPDGGGIEASRCIVSAFPNVKILILSCHGDARSVRQALDVGARGFLVKSCDAQELLHAINAVAEDGLYLSPVLSEVLGIDLPTGRMEKSPLSQREEEVLTLIASGKTSREVAALLEISPKTVETHRMHIMKKINLTSIAGLTKYAIRQGLLPLD</sequence>
<dbReference type="InterPro" id="IPR039420">
    <property type="entry name" value="WalR-like"/>
</dbReference>
<dbReference type="SUPFAM" id="SSF52172">
    <property type="entry name" value="CheY-like"/>
    <property type="match status" value="1"/>
</dbReference>
<evidence type="ECO:0000259" key="7">
    <source>
        <dbReference type="PROSITE" id="PS50110"/>
    </source>
</evidence>
<dbReference type="SUPFAM" id="SSF46894">
    <property type="entry name" value="C-terminal effector domain of the bipartite response regulators"/>
    <property type="match status" value="1"/>
</dbReference>
<gene>
    <name evidence="8" type="ORF">E4633_13140</name>
</gene>
<feature type="modified residue" description="4-aspartylphosphate" evidence="5">
    <location>
        <position position="56"/>
    </location>
</feature>
<comment type="caution">
    <text evidence="8">The sequence shown here is derived from an EMBL/GenBank/DDBJ whole genome shotgun (WGS) entry which is preliminary data.</text>
</comment>
<dbReference type="RefSeq" id="WP_135870735.1">
    <property type="nucleotide sequence ID" value="NZ_SRSC01000003.1"/>
</dbReference>
<dbReference type="GO" id="GO:0006355">
    <property type="term" value="P:regulation of DNA-templated transcription"/>
    <property type="evidence" value="ECO:0007669"/>
    <property type="project" value="InterPro"/>
</dbReference>
<dbReference type="PANTHER" id="PTHR43214:SF41">
    <property type="entry name" value="NITRATE_NITRITE RESPONSE REGULATOR PROTEIN NARP"/>
    <property type="match status" value="1"/>
</dbReference>
<keyword evidence="1 5" id="KW-0597">Phosphoprotein</keyword>
<dbReference type="GO" id="GO:0003677">
    <property type="term" value="F:DNA binding"/>
    <property type="evidence" value="ECO:0007669"/>
    <property type="project" value="UniProtKB-KW"/>
</dbReference>
<dbReference type="InterPro" id="IPR001789">
    <property type="entry name" value="Sig_transdc_resp-reg_receiver"/>
</dbReference>
<dbReference type="Pfam" id="PF00196">
    <property type="entry name" value="GerE"/>
    <property type="match status" value="1"/>
</dbReference>
<dbReference type="InterPro" id="IPR011006">
    <property type="entry name" value="CheY-like_superfamily"/>
</dbReference>
<dbReference type="AlphaFoldDB" id="A0A4S1CD24"/>
<evidence type="ECO:0000313" key="8">
    <source>
        <dbReference type="EMBL" id="TGU71281.1"/>
    </source>
</evidence>
<evidence type="ECO:0000256" key="4">
    <source>
        <dbReference type="ARBA" id="ARBA00023163"/>
    </source>
</evidence>
<dbReference type="SMART" id="SM00421">
    <property type="entry name" value="HTH_LUXR"/>
    <property type="match status" value="1"/>
</dbReference>
<dbReference type="Proteomes" id="UP000306416">
    <property type="component" value="Unassembled WGS sequence"/>
</dbReference>
<dbReference type="CDD" id="cd17535">
    <property type="entry name" value="REC_NarL-like"/>
    <property type="match status" value="1"/>
</dbReference>
<dbReference type="PRINTS" id="PR00038">
    <property type="entry name" value="HTHLUXR"/>
</dbReference>
<dbReference type="InterPro" id="IPR058245">
    <property type="entry name" value="NreC/VraR/RcsB-like_REC"/>
</dbReference>
<keyword evidence="4" id="KW-0804">Transcription</keyword>
<dbReference type="SMART" id="SM00448">
    <property type="entry name" value="REC"/>
    <property type="match status" value="1"/>
</dbReference>
<dbReference type="Pfam" id="PF00072">
    <property type="entry name" value="Response_reg"/>
    <property type="match status" value="1"/>
</dbReference>
<dbReference type="InterPro" id="IPR000792">
    <property type="entry name" value="Tscrpt_reg_LuxR_C"/>
</dbReference>
<dbReference type="GO" id="GO:0000160">
    <property type="term" value="P:phosphorelay signal transduction system"/>
    <property type="evidence" value="ECO:0007669"/>
    <property type="project" value="InterPro"/>
</dbReference>
<name>A0A4S1CD24_9BACT</name>
<dbReference type="PROSITE" id="PS50110">
    <property type="entry name" value="RESPONSE_REGULATORY"/>
    <property type="match status" value="1"/>
</dbReference>
<evidence type="ECO:0000256" key="3">
    <source>
        <dbReference type="ARBA" id="ARBA00023125"/>
    </source>
</evidence>
<proteinExistence type="predicted"/>
<keyword evidence="2" id="KW-0805">Transcription regulation</keyword>
<evidence type="ECO:0000259" key="6">
    <source>
        <dbReference type="PROSITE" id="PS50043"/>
    </source>
</evidence>
<feature type="domain" description="HTH luxR-type" evidence="6">
    <location>
        <begin position="142"/>
        <end position="207"/>
    </location>
</feature>
<evidence type="ECO:0000256" key="2">
    <source>
        <dbReference type="ARBA" id="ARBA00023015"/>
    </source>
</evidence>
<dbReference type="CDD" id="cd06170">
    <property type="entry name" value="LuxR_C_like"/>
    <property type="match status" value="1"/>
</dbReference>
<evidence type="ECO:0000313" key="9">
    <source>
        <dbReference type="Proteomes" id="UP000306416"/>
    </source>
</evidence>
<dbReference type="EMBL" id="SRSC01000003">
    <property type="protein sequence ID" value="TGU71281.1"/>
    <property type="molecule type" value="Genomic_DNA"/>
</dbReference>
<feature type="domain" description="Response regulatory" evidence="7">
    <location>
        <begin position="5"/>
        <end position="121"/>
    </location>
</feature>
<organism evidence="8 9">
    <name type="scientific">Geomonas terrae</name>
    <dbReference type="NCBI Taxonomy" id="2562681"/>
    <lineage>
        <taxon>Bacteria</taxon>
        <taxon>Pseudomonadati</taxon>
        <taxon>Thermodesulfobacteriota</taxon>
        <taxon>Desulfuromonadia</taxon>
        <taxon>Geobacterales</taxon>
        <taxon>Geobacteraceae</taxon>
        <taxon>Geomonas</taxon>
    </lineage>
</organism>
<dbReference type="InterPro" id="IPR016032">
    <property type="entry name" value="Sig_transdc_resp-reg_C-effctor"/>
</dbReference>